<keyword evidence="1" id="KW-1133">Transmembrane helix</keyword>
<evidence type="ECO:0008006" key="4">
    <source>
        <dbReference type="Google" id="ProtNLM"/>
    </source>
</evidence>
<name>A0A1Q2MIH2_9BACT</name>
<dbReference type="KEGG" id="pbas:SMSP2_02844"/>
<dbReference type="STRING" id="1851148.SMSP2_02844"/>
<keyword evidence="3" id="KW-1185">Reference proteome</keyword>
<reference evidence="3" key="1">
    <citation type="submission" date="2017-02" db="EMBL/GenBank/DDBJ databases">
        <title>Comparative genomics and description of representatives of a novel lineage of planctomycetes thriving in anoxic sediments.</title>
        <authorList>
            <person name="Spring S."/>
            <person name="Bunk B."/>
            <person name="Sproer C."/>
        </authorList>
    </citation>
    <scope>NUCLEOTIDE SEQUENCE [LARGE SCALE GENOMIC DNA]</scope>
    <source>
        <strain evidence="3">SM-Chi-D1</strain>
    </source>
</reference>
<dbReference type="AlphaFoldDB" id="A0A1Q2MIH2"/>
<proteinExistence type="predicted"/>
<keyword evidence="1" id="KW-0812">Transmembrane</keyword>
<dbReference type="RefSeq" id="WP_146684646.1">
    <property type="nucleotide sequence ID" value="NZ_CP019646.1"/>
</dbReference>
<feature type="transmembrane region" description="Helical" evidence="1">
    <location>
        <begin position="54"/>
        <end position="72"/>
    </location>
</feature>
<feature type="transmembrane region" description="Helical" evidence="1">
    <location>
        <begin position="20"/>
        <end position="42"/>
    </location>
</feature>
<evidence type="ECO:0000313" key="2">
    <source>
        <dbReference type="EMBL" id="AQQ72459.1"/>
    </source>
</evidence>
<sequence length="168" mass="19318">MKNTDREIIYSEVQRFSWIINLIFIAVIIISFAAAAAALTAAGKSEEEPLEPGMMLFTIIINLVLLALLVTFQMQTRVYKDAVWVRLLPFMPWFKKIPFEDIREYCPRKYRPVFEYGGWGIRYSFRNGKAYNAKGNKGLQITLKNGKKILIGSQDPEKLADAIKKHIN</sequence>
<dbReference type="Proteomes" id="UP000188181">
    <property type="component" value="Chromosome"/>
</dbReference>
<evidence type="ECO:0000313" key="3">
    <source>
        <dbReference type="Proteomes" id="UP000188181"/>
    </source>
</evidence>
<protein>
    <recommendedName>
        <fullName evidence="4">Bacterial Pleckstrin homology domain-containing protein</fullName>
    </recommendedName>
</protein>
<dbReference type="EMBL" id="CP019646">
    <property type="protein sequence ID" value="AQQ72459.1"/>
    <property type="molecule type" value="Genomic_DNA"/>
</dbReference>
<organism evidence="2 3">
    <name type="scientific">Limihaloglobus sulfuriphilus</name>
    <dbReference type="NCBI Taxonomy" id="1851148"/>
    <lineage>
        <taxon>Bacteria</taxon>
        <taxon>Pseudomonadati</taxon>
        <taxon>Planctomycetota</taxon>
        <taxon>Phycisphaerae</taxon>
        <taxon>Sedimentisphaerales</taxon>
        <taxon>Sedimentisphaeraceae</taxon>
        <taxon>Limihaloglobus</taxon>
    </lineage>
</organism>
<keyword evidence="1" id="KW-0472">Membrane</keyword>
<gene>
    <name evidence="2" type="ORF">SMSP2_02844</name>
</gene>
<accession>A0A1Q2MIH2</accession>
<dbReference type="InterPro" id="IPR046139">
    <property type="entry name" value="DUF6141"/>
</dbReference>
<dbReference type="OrthoDB" id="582675at2"/>
<dbReference type="Pfam" id="PF19638">
    <property type="entry name" value="DUF6141"/>
    <property type="match status" value="1"/>
</dbReference>
<evidence type="ECO:0000256" key="1">
    <source>
        <dbReference type="SAM" id="Phobius"/>
    </source>
</evidence>